<dbReference type="Pfam" id="PF20256">
    <property type="entry name" value="MoCoBD_2"/>
    <property type="match status" value="1"/>
</dbReference>
<keyword evidence="3" id="KW-1185">Reference proteome</keyword>
<sequence>MRVRRMVGAFDRGRILNPQAARSQLLGGMTMGLGMALSEAGHVDPRMALVVNGDLGEYLVPVQADVPRIEVLFVGEPDPSTAPLGIKSVGEIGITGVAAAIANAVYNATGRRLRDLPLDLRAS</sequence>
<dbReference type="PANTHER" id="PTHR47495:SF2">
    <property type="entry name" value="ALDEHYDE DEHYDROGENASE"/>
    <property type="match status" value="1"/>
</dbReference>
<evidence type="ECO:0000313" key="2">
    <source>
        <dbReference type="EMBL" id="EPX63964.1"/>
    </source>
</evidence>
<dbReference type="Gene3D" id="3.30.365.10">
    <property type="entry name" value="Aldehyde oxidase/xanthine dehydrogenase, molybdopterin binding domain"/>
    <property type="match status" value="1"/>
</dbReference>
<comment type="caution">
    <text evidence="2">The sequence shown here is derived from an EMBL/GenBank/DDBJ whole genome shotgun (WGS) entry which is preliminary data.</text>
</comment>
<accession>S9QRQ6</accession>
<reference evidence="2" key="1">
    <citation type="submission" date="2013-05" db="EMBL/GenBank/DDBJ databases">
        <title>Genome assembly of Cystobacter fuscus DSM 2262.</title>
        <authorList>
            <person name="Sharma G."/>
            <person name="Khatri I."/>
            <person name="Kaur C."/>
            <person name="Mayilraj S."/>
            <person name="Subramanian S."/>
        </authorList>
    </citation>
    <scope>NUCLEOTIDE SEQUENCE [LARGE SCALE GENOMIC DNA]</scope>
    <source>
        <strain evidence="2">DSM 2262</strain>
    </source>
</reference>
<evidence type="ECO:0000259" key="1">
    <source>
        <dbReference type="Pfam" id="PF20256"/>
    </source>
</evidence>
<feature type="domain" description="Aldehyde oxidase/xanthine dehydrogenase second molybdopterin binding" evidence="1">
    <location>
        <begin position="2"/>
        <end position="67"/>
    </location>
</feature>
<organism evidence="2 3">
    <name type="scientific">Cystobacter fuscus (strain ATCC 25194 / DSM 2262 / NBRC 100088 / M29)</name>
    <dbReference type="NCBI Taxonomy" id="1242864"/>
    <lineage>
        <taxon>Bacteria</taxon>
        <taxon>Pseudomonadati</taxon>
        <taxon>Myxococcota</taxon>
        <taxon>Myxococcia</taxon>
        <taxon>Myxococcales</taxon>
        <taxon>Cystobacterineae</taxon>
        <taxon>Archangiaceae</taxon>
        <taxon>Cystobacter</taxon>
    </lineage>
</organism>
<dbReference type="InterPro" id="IPR046867">
    <property type="entry name" value="AldOxase/xan_DH_MoCoBD2"/>
</dbReference>
<name>S9QRQ6_CYSF2</name>
<dbReference type="Proteomes" id="UP000011682">
    <property type="component" value="Unassembled WGS sequence"/>
</dbReference>
<dbReference type="InterPro" id="IPR052516">
    <property type="entry name" value="N-heterocyclic_Hydroxylase"/>
</dbReference>
<dbReference type="AlphaFoldDB" id="S9QRQ6"/>
<dbReference type="SUPFAM" id="SSF56003">
    <property type="entry name" value="Molybdenum cofactor-binding domain"/>
    <property type="match status" value="1"/>
</dbReference>
<proteinExistence type="predicted"/>
<dbReference type="EMBL" id="ANAH02000004">
    <property type="protein sequence ID" value="EPX63964.1"/>
    <property type="molecule type" value="Genomic_DNA"/>
</dbReference>
<protein>
    <submittedName>
        <fullName evidence="2">Aerobic-type carbon monoxide dehydrogenase</fullName>
    </submittedName>
</protein>
<gene>
    <name evidence="2" type="ORF">D187_005097</name>
</gene>
<dbReference type="PANTHER" id="PTHR47495">
    <property type="entry name" value="ALDEHYDE DEHYDROGENASE"/>
    <property type="match status" value="1"/>
</dbReference>
<dbReference type="InterPro" id="IPR037165">
    <property type="entry name" value="AldOxase/xan_DH_Mopterin-bd_sf"/>
</dbReference>
<dbReference type="GO" id="GO:0016491">
    <property type="term" value="F:oxidoreductase activity"/>
    <property type="evidence" value="ECO:0007669"/>
    <property type="project" value="InterPro"/>
</dbReference>
<dbReference type="eggNOG" id="COG1529">
    <property type="taxonomic scope" value="Bacteria"/>
</dbReference>
<evidence type="ECO:0000313" key="3">
    <source>
        <dbReference type="Proteomes" id="UP000011682"/>
    </source>
</evidence>